<evidence type="ECO:0000313" key="2">
    <source>
        <dbReference type="Proteomes" id="UP000243524"/>
    </source>
</evidence>
<dbReference type="PANTHER" id="PTHR30348">
    <property type="entry name" value="UNCHARACTERIZED PROTEIN YECE"/>
    <property type="match status" value="1"/>
</dbReference>
<dbReference type="SUPFAM" id="SSF117396">
    <property type="entry name" value="TM1631-like"/>
    <property type="match status" value="1"/>
</dbReference>
<dbReference type="Proteomes" id="UP000243524">
    <property type="component" value="Unassembled WGS sequence"/>
</dbReference>
<comment type="caution">
    <text evidence="1">The sequence shown here is derived from an EMBL/GenBank/DDBJ whole genome shotgun (WGS) entry which is preliminary data.</text>
</comment>
<keyword evidence="2" id="KW-1185">Reference proteome</keyword>
<sequence>MIRIGLTGWGDHPAIHSLEKSTRNKLATYASHFPTVEVDSAFYSIISPHQYSKWIEQTPSTFTFVVKAFQAFTGHDRKTYTRKEIKEMIKNYKDGIQPLIDKNQLQCLLFQFPPWFDASKAHVQKLKFLRQQFEGYPLALEFRNRSWFEGNLEHETLRFMYDYQWIHSICDEPQAGKGSVPIINTTTHPDQAIIRFHGRNVHGWNNNGQSNWRSVRFLYNYSENELKEWCTRIHHLEKEVNDITILFNNNSGGDAYHNAKQLIDLLDIEYDQLNPKQIGLFD</sequence>
<name>A0A2I0QWW9_9BACI</name>
<dbReference type="AlphaFoldDB" id="A0A2I0QWW9"/>
<gene>
    <name evidence="1" type="ORF">CEY16_03360</name>
</gene>
<dbReference type="Pfam" id="PF01904">
    <property type="entry name" value="DUF72"/>
    <property type="match status" value="1"/>
</dbReference>
<proteinExistence type="predicted"/>
<dbReference type="EMBL" id="PJNH01000001">
    <property type="protein sequence ID" value="PKR78805.1"/>
    <property type="molecule type" value="Genomic_DNA"/>
</dbReference>
<organism evidence="1 2">
    <name type="scientific">Halalkalibacillus sediminis</name>
    <dbReference type="NCBI Taxonomy" id="2018042"/>
    <lineage>
        <taxon>Bacteria</taxon>
        <taxon>Bacillati</taxon>
        <taxon>Bacillota</taxon>
        <taxon>Bacilli</taxon>
        <taxon>Bacillales</taxon>
        <taxon>Bacillaceae</taxon>
        <taxon>Halalkalibacillus</taxon>
    </lineage>
</organism>
<dbReference type="InterPro" id="IPR036520">
    <property type="entry name" value="UPF0759_sf"/>
</dbReference>
<reference evidence="1 2" key="1">
    <citation type="submission" date="2017-06" db="EMBL/GenBank/DDBJ databases">
        <title>the draft geome sequence of Illustriluteabacillus marina B3227.</title>
        <authorList>
            <person name="He R.-H."/>
            <person name="Du Z.-J."/>
        </authorList>
    </citation>
    <scope>NUCLEOTIDE SEQUENCE [LARGE SCALE GENOMIC DNA]</scope>
    <source>
        <strain evidence="1 2">B3227</strain>
    </source>
</reference>
<protein>
    <submittedName>
        <fullName evidence="1">DUF72 domain-containing protein</fullName>
    </submittedName>
</protein>
<accession>A0A2I0QWW9</accession>
<evidence type="ECO:0000313" key="1">
    <source>
        <dbReference type="EMBL" id="PKR78805.1"/>
    </source>
</evidence>
<dbReference type="PANTHER" id="PTHR30348:SF13">
    <property type="entry name" value="UPF0759 PROTEIN YUNF"/>
    <property type="match status" value="1"/>
</dbReference>
<dbReference type="InterPro" id="IPR002763">
    <property type="entry name" value="DUF72"/>
</dbReference>
<dbReference type="RefSeq" id="WP_101330549.1">
    <property type="nucleotide sequence ID" value="NZ_PJNH01000001.1"/>
</dbReference>
<dbReference type="Gene3D" id="3.20.20.410">
    <property type="entry name" value="Protein of unknown function UPF0759"/>
    <property type="match status" value="1"/>
</dbReference>
<dbReference type="OrthoDB" id="9780310at2"/>